<evidence type="ECO:0000313" key="4">
    <source>
        <dbReference type="EMBL" id="CDI55656.1"/>
    </source>
</evidence>
<comment type="similarity">
    <text evidence="1 2">Belongs to the endosulfine family.</text>
</comment>
<protein>
    <recommendedName>
        <fullName evidence="2">mRNA stability protein</fullName>
    </recommendedName>
</protein>
<dbReference type="GO" id="GO:0004864">
    <property type="term" value="F:protein phosphatase inhibitor activity"/>
    <property type="evidence" value="ECO:0007669"/>
    <property type="project" value="TreeGrafter"/>
</dbReference>
<dbReference type="PANTHER" id="PTHR10358:SF6">
    <property type="entry name" value="ENDOSULFINE, ISOFORM A"/>
    <property type="match status" value="1"/>
</dbReference>
<accession>A0A077R8T2</accession>
<sequence length="151" mass="15776">MLPAQRNKIDISSLNEEEQKLFRLYGKLPKKDLLQNKLKERKYFDSGDYALSKAGKAPQQSVGTAIPNPEMIPHASTVSSPGVNAVSPPSLPGQPGGPTSGPVNVPGAASLASRPQVSAFPISGAGSSPGKESSSLGREEHVVNADDAMQD</sequence>
<dbReference type="PANTHER" id="PTHR10358">
    <property type="entry name" value="ENDOSULFINE"/>
    <property type="match status" value="1"/>
</dbReference>
<reference evidence="4" key="1">
    <citation type="journal article" date="2014" name="Genome Biol. Evol.">
        <title>Gene Loss Rather Than Gene Gain Is Associated with a Host Jump from Monocots to Dicots in the Smut Fungus Melanopsichium pennsylvanicum.</title>
        <authorList>
            <person name="Sharma R."/>
            <person name="Mishra B."/>
            <person name="Runge F."/>
            <person name="Thines M."/>
        </authorList>
    </citation>
    <scope>NUCLEOTIDE SEQUENCE</scope>
    <source>
        <strain evidence="4">4</strain>
    </source>
</reference>
<dbReference type="InterPro" id="IPR006760">
    <property type="entry name" value="Endosulphine"/>
</dbReference>
<dbReference type="EMBL" id="HG529656">
    <property type="protein sequence ID" value="CDI55656.1"/>
    <property type="molecule type" value="Genomic_DNA"/>
</dbReference>
<proteinExistence type="inferred from homology"/>
<organism evidence="4">
    <name type="scientific">Melanopsichium pennsylvanicum 4</name>
    <dbReference type="NCBI Taxonomy" id="1398559"/>
    <lineage>
        <taxon>Eukaryota</taxon>
        <taxon>Fungi</taxon>
        <taxon>Dikarya</taxon>
        <taxon>Basidiomycota</taxon>
        <taxon>Ustilaginomycotina</taxon>
        <taxon>Ustilaginomycetes</taxon>
        <taxon>Ustilaginales</taxon>
        <taxon>Ustilaginaceae</taxon>
        <taxon>Melanopsichium</taxon>
    </lineage>
</organism>
<name>A0A077R8T2_9BASI</name>
<evidence type="ECO:0000256" key="1">
    <source>
        <dbReference type="ARBA" id="ARBA00010520"/>
    </source>
</evidence>
<evidence type="ECO:0000256" key="2">
    <source>
        <dbReference type="RuleBase" id="RU363120"/>
    </source>
</evidence>
<evidence type="ECO:0000256" key="3">
    <source>
        <dbReference type="SAM" id="MobiDB-lite"/>
    </source>
</evidence>
<dbReference type="AlphaFoldDB" id="A0A077R8T2"/>
<dbReference type="GO" id="GO:0005737">
    <property type="term" value="C:cytoplasm"/>
    <property type="evidence" value="ECO:0007669"/>
    <property type="project" value="TreeGrafter"/>
</dbReference>
<feature type="region of interest" description="Disordered" evidence="3">
    <location>
        <begin position="49"/>
        <end position="151"/>
    </location>
</feature>
<dbReference type="Pfam" id="PF04667">
    <property type="entry name" value="Endosulfine"/>
    <property type="match status" value="1"/>
</dbReference>
<comment type="function">
    <text evidence="2">Plays an essential role in initiation of the G0 program by preventing the degradation of specific nutrient-regulated mRNAs via the 5'-3' mRNA decay pathway.</text>
</comment>